<dbReference type="GO" id="GO:0046872">
    <property type="term" value="F:metal ion binding"/>
    <property type="evidence" value="ECO:0007669"/>
    <property type="project" value="UniProtKB-KW"/>
</dbReference>
<keyword evidence="6" id="KW-0812">Transmembrane</keyword>
<evidence type="ECO:0000256" key="14">
    <source>
        <dbReference type="ARBA" id="ARBA00023136"/>
    </source>
</evidence>
<dbReference type="Proteomes" id="UP000030854">
    <property type="component" value="Unassembled WGS sequence"/>
</dbReference>
<evidence type="ECO:0000256" key="12">
    <source>
        <dbReference type="ARBA" id="ARBA00022989"/>
    </source>
</evidence>
<evidence type="ECO:0000259" key="15">
    <source>
        <dbReference type="PROSITE" id="PS50830"/>
    </source>
</evidence>
<gene>
    <name evidence="16" type="ORF">EV44_g5593</name>
</gene>
<dbReference type="GO" id="GO:0016787">
    <property type="term" value="F:hydrolase activity"/>
    <property type="evidence" value="ECO:0007669"/>
    <property type="project" value="UniProtKB-KW"/>
</dbReference>
<accession>A0A0B1PHD5</accession>
<name>A0A0B1PHD5_UNCNE</name>
<dbReference type="InterPro" id="IPR016071">
    <property type="entry name" value="Staphylococal_nuclease_OB-fold"/>
</dbReference>
<keyword evidence="13" id="KW-0496">Mitochondrion</keyword>
<evidence type="ECO:0000256" key="7">
    <source>
        <dbReference type="ARBA" id="ARBA00022722"/>
    </source>
</evidence>
<dbReference type="AlphaFoldDB" id="A0A0B1PHD5"/>
<dbReference type="PANTHER" id="PTHR12302">
    <property type="entry name" value="EBNA2 BINDING PROTEIN P100"/>
    <property type="match status" value="1"/>
</dbReference>
<sequence length="257" mass="30168">MVKWPPWSEREADKKNSILWLDNLNTTNWDHYTDPRTIVPTVLLTTVILVSSRIHRTYLRRIPEAKYISPRFFRNRSLFGTVTRVGDADNFHLFHTPGGRLTGWGWFPGRKVPENKMKLRGNTIHIRLAGIDAPELAHWGKPGQQYSVEALAWLEKYIGNRRVRAYIHKKDQYERIVATVWIRRFLLRRDVGKEMLKAGWATLYEAKTGAEFGGFEQEYRKAEEMAKLKKVGIWVRNTKATESPREYKRRISSTKNL</sequence>
<keyword evidence="9" id="KW-0255">Endonuclease</keyword>
<feature type="domain" description="TNase-like" evidence="15">
    <location>
        <begin position="76"/>
        <end position="236"/>
    </location>
</feature>
<evidence type="ECO:0000313" key="17">
    <source>
        <dbReference type="Proteomes" id="UP000030854"/>
    </source>
</evidence>
<dbReference type="GO" id="GO:0005739">
    <property type="term" value="C:mitochondrion"/>
    <property type="evidence" value="ECO:0007669"/>
    <property type="project" value="UniProtKB-SubCell"/>
</dbReference>
<evidence type="ECO:0000256" key="8">
    <source>
        <dbReference type="ARBA" id="ARBA00022723"/>
    </source>
</evidence>
<proteinExistence type="inferred from homology"/>
<dbReference type="FunFam" id="2.40.50.90:FF:000029">
    <property type="entry name" value="Probable endonuclease lcl3"/>
    <property type="match status" value="1"/>
</dbReference>
<dbReference type="Gene3D" id="2.40.50.90">
    <property type="match status" value="1"/>
</dbReference>
<evidence type="ECO:0000256" key="4">
    <source>
        <dbReference type="ARBA" id="ARBA00013404"/>
    </source>
</evidence>
<dbReference type="PANTHER" id="PTHR12302:SF3">
    <property type="entry name" value="SERINE_THREONINE-PROTEIN KINASE 31"/>
    <property type="match status" value="1"/>
</dbReference>
<evidence type="ECO:0000256" key="13">
    <source>
        <dbReference type="ARBA" id="ARBA00023128"/>
    </source>
</evidence>
<dbReference type="Pfam" id="PF00565">
    <property type="entry name" value="SNase"/>
    <property type="match status" value="1"/>
</dbReference>
<dbReference type="SMART" id="SM00318">
    <property type="entry name" value="SNc"/>
    <property type="match status" value="1"/>
</dbReference>
<comment type="caution">
    <text evidence="16">The sequence shown here is derived from an EMBL/GenBank/DDBJ whole genome shotgun (WGS) entry which is preliminary data.</text>
</comment>
<evidence type="ECO:0000256" key="2">
    <source>
        <dbReference type="ARBA" id="ARBA00004173"/>
    </source>
</evidence>
<dbReference type="OrthoDB" id="430293at2759"/>
<evidence type="ECO:0000256" key="5">
    <source>
        <dbReference type="ARBA" id="ARBA00014651"/>
    </source>
</evidence>
<evidence type="ECO:0000256" key="9">
    <source>
        <dbReference type="ARBA" id="ARBA00022759"/>
    </source>
</evidence>
<dbReference type="EMBL" id="JNVN01000187">
    <property type="protein sequence ID" value="KHJ35954.1"/>
    <property type="molecule type" value="Genomic_DNA"/>
</dbReference>
<protein>
    <recommendedName>
        <fullName evidence="4">Probable endonuclease LCL3</fullName>
    </recommendedName>
    <alternativeName>
        <fullName evidence="5">Probable endonuclease lcl3</fullName>
    </alternativeName>
</protein>
<evidence type="ECO:0000256" key="6">
    <source>
        <dbReference type="ARBA" id="ARBA00022692"/>
    </source>
</evidence>
<dbReference type="SUPFAM" id="SSF50199">
    <property type="entry name" value="Staphylococcal nuclease"/>
    <property type="match status" value="1"/>
</dbReference>
<evidence type="ECO:0000256" key="11">
    <source>
        <dbReference type="ARBA" id="ARBA00022837"/>
    </source>
</evidence>
<keyword evidence="7" id="KW-0540">Nuclease</keyword>
<evidence type="ECO:0000256" key="3">
    <source>
        <dbReference type="ARBA" id="ARBA00005435"/>
    </source>
</evidence>
<organism evidence="16 17">
    <name type="scientific">Uncinula necator</name>
    <name type="common">Grape powdery mildew</name>
    <dbReference type="NCBI Taxonomy" id="52586"/>
    <lineage>
        <taxon>Eukaryota</taxon>
        <taxon>Fungi</taxon>
        <taxon>Dikarya</taxon>
        <taxon>Ascomycota</taxon>
        <taxon>Pezizomycotina</taxon>
        <taxon>Leotiomycetes</taxon>
        <taxon>Erysiphales</taxon>
        <taxon>Erysiphaceae</taxon>
        <taxon>Erysiphe</taxon>
    </lineage>
</organism>
<comment type="subcellular location">
    <subcellularLocation>
        <location evidence="1">Membrane</location>
        <topology evidence="1">Single-pass membrane protein</topology>
    </subcellularLocation>
    <subcellularLocation>
        <location evidence="2">Mitochondrion</location>
    </subcellularLocation>
</comment>
<dbReference type="HOGENOM" id="CLU_046484_0_1_1"/>
<keyword evidence="12" id="KW-1133">Transmembrane helix</keyword>
<keyword evidence="10" id="KW-0378">Hydrolase</keyword>
<keyword evidence="17" id="KW-1185">Reference proteome</keyword>
<dbReference type="OMA" id="IYHTPGG"/>
<evidence type="ECO:0000256" key="10">
    <source>
        <dbReference type="ARBA" id="ARBA00022801"/>
    </source>
</evidence>
<dbReference type="STRING" id="52586.A0A0B1PHD5"/>
<comment type="similarity">
    <text evidence="3">Belongs to the LCL3 family.</text>
</comment>
<keyword evidence="11" id="KW-0106">Calcium</keyword>
<dbReference type="GO" id="GO:0004519">
    <property type="term" value="F:endonuclease activity"/>
    <property type="evidence" value="ECO:0007669"/>
    <property type="project" value="UniProtKB-KW"/>
</dbReference>
<dbReference type="InterPro" id="IPR035437">
    <property type="entry name" value="SNase_OB-fold_sf"/>
</dbReference>
<keyword evidence="8" id="KW-0479">Metal-binding</keyword>
<dbReference type="GO" id="GO:0016020">
    <property type="term" value="C:membrane"/>
    <property type="evidence" value="ECO:0007669"/>
    <property type="project" value="UniProtKB-SubCell"/>
</dbReference>
<dbReference type="PROSITE" id="PS50830">
    <property type="entry name" value="TNASE_3"/>
    <property type="match status" value="1"/>
</dbReference>
<reference evidence="16 17" key="1">
    <citation type="journal article" date="2014" name="BMC Genomics">
        <title>Adaptive genomic structural variation in the grape powdery mildew pathogen, Erysiphe necator.</title>
        <authorList>
            <person name="Jones L."/>
            <person name="Riaz S."/>
            <person name="Morales-Cruz A."/>
            <person name="Amrine K.C."/>
            <person name="McGuire B."/>
            <person name="Gubler W.D."/>
            <person name="Walker M.A."/>
            <person name="Cantu D."/>
        </authorList>
    </citation>
    <scope>NUCLEOTIDE SEQUENCE [LARGE SCALE GENOMIC DNA]</scope>
    <source>
        <strain evidence="17">c</strain>
    </source>
</reference>
<evidence type="ECO:0000313" key="16">
    <source>
        <dbReference type="EMBL" id="KHJ35954.1"/>
    </source>
</evidence>
<keyword evidence="14" id="KW-0472">Membrane</keyword>
<evidence type="ECO:0000256" key="1">
    <source>
        <dbReference type="ARBA" id="ARBA00004167"/>
    </source>
</evidence>